<evidence type="ECO:0000313" key="3">
    <source>
        <dbReference type="EMBL" id="UNK47756.1"/>
    </source>
</evidence>
<dbReference type="Proteomes" id="UP000829069">
    <property type="component" value="Plasmid p1"/>
</dbReference>
<name>A0ABY3WE49_9MICC</name>
<reference evidence="3 4" key="1">
    <citation type="submission" date="2022-03" db="EMBL/GenBank/DDBJ databases">
        <title>Isotopic signatures of nitrous oxide derived from detoxification processes.</title>
        <authorList>
            <person name="Behrendt U."/>
            <person name="Buchen C."/>
            <person name="Well R."/>
            <person name="Ulrich A."/>
            <person name="Rohe L."/>
            <person name="Kolb S."/>
            <person name="Schloter M."/>
            <person name="Horn M.A."/>
            <person name="Augustin J."/>
        </authorList>
    </citation>
    <scope>NUCLEOTIDE SEQUENCE [LARGE SCALE GENOMIC DNA]</scope>
    <source>
        <strain evidence="3 4">S4-C24</strain>
        <plasmid evidence="3 4">p1</plasmid>
    </source>
</reference>
<dbReference type="Pfam" id="PF00682">
    <property type="entry name" value="HMGL-like"/>
    <property type="match status" value="1"/>
</dbReference>
<dbReference type="PROSITE" id="PS50991">
    <property type="entry name" value="PYR_CT"/>
    <property type="match status" value="1"/>
</dbReference>
<keyword evidence="3" id="KW-0614">Plasmid</keyword>
<proteinExistence type="predicted"/>
<dbReference type="SUPFAM" id="SSF51569">
    <property type="entry name" value="Aldolase"/>
    <property type="match status" value="1"/>
</dbReference>
<geneLocation type="plasmid" evidence="3 4">
    <name>p1</name>
</geneLocation>
<gene>
    <name evidence="3" type="ORF">MNQ99_18710</name>
</gene>
<protein>
    <recommendedName>
        <fullName evidence="2">Pyruvate carboxyltransferase domain-containing protein</fullName>
    </recommendedName>
</protein>
<feature type="region of interest" description="Disordered" evidence="1">
    <location>
        <begin position="85"/>
        <end position="113"/>
    </location>
</feature>
<dbReference type="InterPro" id="IPR000891">
    <property type="entry name" value="PYR_CT"/>
</dbReference>
<keyword evidence="4" id="KW-1185">Reference proteome</keyword>
<sequence length="164" mass="17575">MLKDTGGLLTPDRIRTLIPALSEVIGKRSLEVHTHNLTGLAPLVCLEAVELRADALHTSIAPLASGNGQTSTQGIVRDLRTLGTRSTSTKTAPPRSAIGSARSPKRRTSAWGADRVKRHALHAPDARGMLSNFKSQLETTGLADRFDELLHEVARCGRNSPTPS</sequence>
<dbReference type="RefSeq" id="WP_241915455.1">
    <property type="nucleotide sequence ID" value="NZ_CP093327.1"/>
</dbReference>
<feature type="domain" description="Pyruvate carboxyltransferase" evidence="2">
    <location>
        <begin position="1"/>
        <end position="95"/>
    </location>
</feature>
<dbReference type="InterPro" id="IPR013785">
    <property type="entry name" value="Aldolase_TIM"/>
</dbReference>
<evidence type="ECO:0000313" key="4">
    <source>
        <dbReference type="Proteomes" id="UP000829069"/>
    </source>
</evidence>
<accession>A0ABY3WE49</accession>
<dbReference type="EMBL" id="CP093327">
    <property type="protein sequence ID" value="UNK47756.1"/>
    <property type="molecule type" value="Genomic_DNA"/>
</dbReference>
<organism evidence="3 4">
    <name type="scientific">Arthrobacter sulfonylureivorans</name>
    <dbReference type="NCBI Taxonomy" id="2486855"/>
    <lineage>
        <taxon>Bacteria</taxon>
        <taxon>Bacillati</taxon>
        <taxon>Actinomycetota</taxon>
        <taxon>Actinomycetes</taxon>
        <taxon>Micrococcales</taxon>
        <taxon>Micrococcaceae</taxon>
        <taxon>Arthrobacter</taxon>
    </lineage>
</organism>
<evidence type="ECO:0000259" key="2">
    <source>
        <dbReference type="PROSITE" id="PS50991"/>
    </source>
</evidence>
<evidence type="ECO:0000256" key="1">
    <source>
        <dbReference type="SAM" id="MobiDB-lite"/>
    </source>
</evidence>
<dbReference type="Gene3D" id="3.20.20.70">
    <property type="entry name" value="Aldolase class I"/>
    <property type="match status" value="1"/>
</dbReference>